<feature type="region of interest" description="Disordered" evidence="1">
    <location>
        <begin position="62"/>
        <end position="91"/>
    </location>
</feature>
<gene>
    <name evidence="2" type="ORF">BN2476_1340002</name>
</gene>
<accession>A0A1N7SWJ0</accession>
<protein>
    <recommendedName>
        <fullName evidence="4">ParB/Sulfiredoxin domain-containing protein</fullName>
    </recommendedName>
</protein>
<evidence type="ECO:0000256" key="1">
    <source>
        <dbReference type="SAM" id="MobiDB-lite"/>
    </source>
</evidence>
<comment type="caution">
    <text evidence="2">The sequence shown here is derived from an EMBL/GenBank/DDBJ whole genome shotgun (WGS) entry which is preliminary data.</text>
</comment>
<organism evidence="2 3">
    <name type="scientific">Paraburkholderia piptadeniae</name>
    <dbReference type="NCBI Taxonomy" id="1701573"/>
    <lineage>
        <taxon>Bacteria</taxon>
        <taxon>Pseudomonadati</taxon>
        <taxon>Pseudomonadota</taxon>
        <taxon>Betaproteobacteria</taxon>
        <taxon>Burkholderiales</taxon>
        <taxon>Burkholderiaceae</taxon>
        <taxon>Paraburkholderia</taxon>
    </lineage>
</organism>
<dbReference type="EMBL" id="CYGY02000134">
    <property type="protein sequence ID" value="SIT51714.1"/>
    <property type="molecule type" value="Genomic_DNA"/>
</dbReference>
<keyword evidence="3" id="KW-1185">Reference proteome</keyword>
<sequence>MQNLLVHEIKGRGKLPKLSVCAGQRRLAALDLLFSQGRITTDYQVPMLVVSDGEALQTAHRAPDGCGAGGTDDAVQRGARSADGPNGPSRVRGSLFAAVRGACNPDRHTHVTRCAGVERRRHGGERRLEGEPAEAVGPSPRRLFAVGVGEKRYGTARRVDRAPLQCLLACVHKYACCARRAPVSRATTTHAGCMERGPTRRNAAVRYGSAPG</sequence>
<proteinExistence type="predicted"/>
<name>A0A1N7SWJ0_9BURK</name>
<evidence type="ECO:0000313" key="2">
    <source>
        <dbReference type="EMBL" id="SIT51714.1"/>
    </source>
</evidence>
<reference evidence="2" key="1">
    <citation type="submission" date="2016-12" db="EMBL/GenBank/DDBJ databases">
        <authorList>
            <person name="Moulin L."/>
        </authorList>
    </citation>
    <scope>NUCLEOTIDE SEQUENCE [LARGE SCALE GENOMIC DNA]</scope>
    <source>
        <strain evidence="2">STM 7183</strain>
    </source>
</reference>
<evidence type="ECO:0008006" key="4">
    <source>
        <dbReference type="Google" id="ProtNLM"/>
    </source>
</evidence>
<dbReference type="AlphaFoldDB" id="A0A1N7SWJ0"/>
<dbReference type="Proteomes" id="UP000195569">
    <property type="component" value="Unassembled WGS sequence"/>
</dbReference>
<evidence type="ECO:0000313" key="3">
    <source>
        <dbReference type="Proteomes" id="UP000195569"/>
    </source>
</evidence>